<keyword evidence="4" id="KW-0472">Membrane</keyword>
<dbReference type="GO" id="GO:0000139">
    <property type="term" value="C:Golgi membrane"/>
    <property type="evidence" value="ECO:0007669"/>
    <property type="project" value="TreeGrafter"/>
</dbReference>
<gene>
    <name evidence="5" type="ORF">OSTQU699_LOCUS2996</name>
</gene>
<evidence type="ECO:0000256" key="2">
    <source>
        <dbReference type="ARBA" id="ARBA00022676"/>
    </source>
</evidence>
<dbReference type="InterPro" id="IPR008630">
    <property type="entry name" value="Glyco_trans_34"/>
</dbReference>
<reference evidence="5" key="1">
    <citation type="submission" date="2020-12" db="EMBL/GenBank/DDBJ databases">
        <authorList>
            <person name="Iha C."/>
        </authorList>
    </citation>
    <scope>NUCLEOTIDE SEQUENCE</scope>
</reference>
<dbReference type="Proteomes" id="UP000708148">
    <property type="component" value="Unassembled WGS sequence"/>
</dbReference>
<feature type="transmembrane region" description="Helical" evidence="4">
    <location>
        <begin position="28"/>
        <end position="46"/>
    </location>
</feature>
<proteinExistence type="inferred from homology"/>
<dbReference type="PANTHER" id="PTHR31306">
    <property type="entry name" value="ALPHA-1,6-MANNOSYLTRANSFERASE MNN11-RELATED"/>
    <property type="match status" value="1"/>
</dbReference>
<keyword evidence="3" id="KW-0808">Transferase</keyword>
<comment type="caution">
    <text evidence="5">The sequence shown here is derived from an EMBL/GenBank/DDBJ whole genome shotgun (WGS) entry which is preliminary data.</text>
</comment>
<evidence type="ECO:0000256" key="3">
    <source>
        <dbReference type="ARBA" id="ARBA00022679"/>
    </source>
</evidence>
<evidence type="ECO:0000313" key="5">
    <source>
        <dbReference type="EMBL" id="CAD7697635.1"/>
    </source>
</evidence>
<keyword evidence="4" id="KW-0812">Transmembrane</keyword>
<protein>
    <recommendedName>
        <fullName evidence="7">Galactosyl transferase</fullName>
    </recommendedName>
</protein>
<keyword evidence="2" id="KW-0328">Glycosyltransferase</keyword>
<dbReference type="PANTHER" id="PTHR31306:SF4">
    <property type="entry name" value="ALPHA-1,2-GALACTOSYLTRANSFERASE"/>
    <property type="match status" value="1"/>
</dbReference>
<accession>A0A8S1ITX7</accession>
<evidence type="ECO:0000256" key="4">
    <source>
        <dbReference type="SAM" id="Phobius"/>
    </source>
</evidence>
<evidence type="ECO:0000313" key="6">
    <source>
        <dbReference type="Proteomes" id="UP000708148"/>
    </source>
</evidence>
<dbReference type="EMBL" id="CAJHUC010000689">
    <property type="protein sequence ID" value="CAD7697635.1"/>
    <property type="molecule type" value="Genomic_DNA"/>
</dbReference>
<keyword evidence="4" id="KW-1133">Transmembrane helix</keyword>
<comment type="similarity">
    <text evidence="1">Belongs to the glycosyltransferase 34 family.</text>
</comment>
<dbReference type="SUPFAM" id="SSF53448">
    <property type="entry name" value="Nucleotide-diphospho-sugar transferases"/>
    <property type="match status" value="1"/>
</dbReference>
<dbReference type="AlphaFoldDB" id="A0A8S1ITX7"/>
<dbReference type="InterPro" id="IPR029044">
    <property type="entry name" value="Nucleotide-diphossugar_trans"/>
</dbReference>
<dbReference type="Pfam" id="PF05637">
    <property type="entry name" value="Glyco_transf_34"/>
    <property type="match status" value="2"/>
</dbReference>
<dbReference type="OrthoDB" id="407658at2759"/>
<keyword evidence="6" id="KW-1185">Reference proteome</keyword>
<evidence type="ECO:0000256" key="1">
    <source>
        <dbReference type="ARBA" id="ARBA00005664"/>
    </source>
</evidence>
<sequence>MIGAPAGRSAVPCAARPARRGSRHQHRLLVLGATLALLAVILWARTLQVAPAARRCAGPWAKLQEGGARPRVAIVALSDVGRNVSKELWDPKGRSFEGVLEATRENKEGYARRHGYRYFDASFLLDTSRPPSWSKILAVQYYLAEYDWVFWMDSDSVVTNPDIKLESILPAGERLDFIVTKDPAGYNAGMWFIRNSPWSHKFLRTWWGMSSFVRKAGDTKSGDNDALKHILANMDETELEEHVGVAPQCTFNSYVFKSSVRNWIRHAMDPEEFECGLHQQGDFIVHLAGMQDKLVHIRKFLNERPTGSKAP</sequence>
<dbReference type="GO" id="GO:0016757">
    <property type="term" value="F:glycosyltransferase activity"/>
    <property type="evidence" value="ECO:0007669"/>
    <property type="project" value="UniProtKB-KW"/>
</dbReference>
<name>A0A8S1ITX7_9CHLO</name>
<dbReference type="Gene3D" id="3.90.550.10">
    <property type="entry name" value="Spore Coat Polysaccharide Biosynthesis Protein SpsA, Chain A"/>
    <property type="match status" value="1"/>
</dbReference>
<organism evidence="5 6">
    <name type="scientific">Ostreobium quekettii</name>
    <dbReference type="NCBI Taxonomy" id="121088"/>
    <lineage>
        <taxon>Eukaryota</taxon>
        <taxon>Viridiplantae</taxon>
        <taxon>Chlorophyta</taxon>
        <taxon>core chlorophytes</taxon>
        <taxon>Ulvophyceae</taxon>
        <taxon>TCBD clade</taxon>
        <taxon>Bryopsidales</taxon>
        <taxon>Ostreobineae</taxon>
        <taxon>Ostreobiaceae</taxon>
        <taxon>Ostreobium</taxon>
    </lineage>
</organism>
<dbReference type="GO" id="GO:0006487">
    <property type="term" value="P:protein N-linked glycosylation"/>
    <property type="evidence" value="ECO:0007669"/>
    <property type="project" value="TreeGrafter"/>
</dbReference>
<evidence type="ECO:0008006" key="7">
    <source>
        <dbReference type="Google" id="ProtNLM"/>
    </source>
</evidence>